<dbReference type="EMBL" id="MK064564">
    <property type="protein sequence ID" value="AZI75886.1"/>
    <property type="molecule type" value="Genomic_DNA"/>
</dbReference>
<proteinExistence type="predicted"/>
<evidence type="ECO:0000313" key="2">
    <source>
        <dbReference type="Proteomes" id="UP000269193"/>
    </source>
</evidence>
<evidence type="ECO:0000313" key="1">
    <source>
        <dbReference type="EMBL" id="AZI75886.1"/>
    </source>
</evidence>
<gene>
    <name evidence="1" type="ORF">SBFV3_gp51</name>
</gene>
<keyword evidence="2" id="KW-1185">Reference proteome</keyword>
<reference evidence="1 2" key="1">
    <citation type="journal article" date="2018" name="Environ. Microbiol.">
        <title>New archaeal viruses discovered by metagenomic analysis of viral communities in enrichment cultures.</title>
        <authorList>
            <person name="Liu Y."/>
            <person name="Brandt D."/>
            <person name="Ishino S."/>
            <person name="Ishino Y."/>
            <person name="Koonin E.V."/>
            <person name="Kalinowski J."/>
            <person name="Krupovic M."/>
            <person name="Prangishvili D."/>
        </authorList>
    </citation>
    <scope>NUCLEOTIDE SEQUENCE [LARGE SCALE GENOMIC DNA]</scope>
</reference>
<sequence>MDMSNEIGIDVQYTTSKKIYVERINIQNNTITVKIRFTAKVYINVSEKYSELINDKELEYEREITRLIDIDNYDNAEKIMEKIYDDIAETEKRFTMRVQKLKEILKQLFNYSVKHE</sequence>
<name>A0A3Q8Q403_9VIRU</name>
<dbReference type="Proteomes" id="UP000269193">
    <property type="component" value="Segment"/>
</dbReference>
<protein>
    <submittedName>
        <fullName evidence="1">Uncharacterized protein</fullName>
    </submittedName>
</protein>
<accession>A0A3Q8Q403</accession>
<organism evidence="1 2">
    <name type="scientific">Sulfolobales Beppu filamentous virus 3</name>
    <dbReference type="NCBI Taxonomy" id="2493124"/>
    <lineage>
        <taxon>Viruses</taxon>
        <taxon>Adnaviria</taxon>
        <taxon>Zilligvirae</taxon>
        <taxon>Taleaviricota</taxon>
        <taxon>Tokiviricetes</taxon>
        <taxon>Ligamenvirales</taxon>
        <taxon>Lipothrixviridae</taxon>
        <taxon>Deltalipothrixvirus</taxon>
        <taxon>Deltalipothrixvirus beppuense</taxon>
        <taxon>Deltalipothrixvirus SBFV3</taxon>
    </lineage>
</organism>